<dbReference type="EMBL" id="LXHC01000006">
    <property type="protein sequence ID" value="OAU97585.1"/>
    <property type="molecule type" value="Genomic_DNA"/>
</dbReference>
<proteinExistence type="predicted"/>
<comment type="caution">
    <text evidence="2">The sequence shown here is derived from an EMBL/GenBank/DDBJ whole genome shotgun (WGS) entry which is preliminary data.</text>
</comment>
<organism evidence="2 3">
    <name type="scientific">Moraxella catarrhalis</name>
    <name type="common">Branhamella catarrhalis</name>
    <dbReference type="NCBI Taxonomy" id="480"/>
    <lineage>
        <taxon>Bacteria</taxon>
        <taxon>Pseudomonadati</taxon>
        <taxon>Pseudomonadota</taxon>
        <taxon>Gammaproteobacteria</taxon>
        <taxon>Moraxellales</taxon>
        <taxon>Moraxellaceae</taxon>
        <taxon>Moraxella</taxon>
    </lineage>
</organism>
<keyword evidence="1" id="KW-0812">Transmembrane</keyword>
<dbReference type="OrthoDB" id="6650201at2"/>
<feature type="transmembrane region" description="Helical" evidence="1">
    <location>
        <begin position="75"/>
        <end position="96"/>
    </location>
</feature>
<evidence type="ECO:0000313" key="3">
    <source>
        <dbReference type="Proteomes" id="UP000078228"/>
    </source>
</evidence>
<reference evidence="2 3" key="1">
    <citation type="journal article" date="2016" name="Genome Biol. Evol.">
        <title>Comparative Genomic Analyses of the Moraxella catarrhalis Serosensitive and Seroresistant Lineages Demonstrate Their Independent Evolution.</title>
        <authorList>
            <person name="Earl J.P."/>
            <person name="de Vries S.P."/>
            <person name="Ahmed A."/>
            <person name="Powell E."/>
            <person name="Schultz M.P."/>
            <person name="Hermans P.W."/>
            <person name="Hill D.J."/>
            <person name="Zhou Z."/>
            <person name="Constantinidou C.I."/>
            <person name="Hu F.Z."/>
            <person name="Bootsma H.J."/>
            <person name="Ehrlich G.D."/>
        </authorList>
    </citation>
    <scope>NUCLEOTIDE SEQUENCE [LARGE SCALE GENOMIC DNA]</scope>
    <source>
        <strain evidence="2 3">Z7542</strain>
    </source>
</reference>
<dbReference type="RefSeq" id="WP_064610864.1">
    <property type="nucleotide sequence ID" value="NZ_LXHB01000061.1"/>
</dbReference>
<sequence length="124" mass="13866">MIDTQGLHAPFLISWFGVWLFAFLGGWASAFIKINEIDNRLQYPFIAKPLIGTVAGVAMAMIINGQAEPPAVSLAFWSFVGSICSTPIITGFLVFISDQKRQNELYKSAQNKFIPWSNKEKDHE</sequence>
<feature type="transmembrane region" description="Helical" evidence="1">
    <location>
        <begin position="12"/>
        <end position="33"/>
    </location>
</feature>
<protein>
    <submittedName>
        <fullName evidence="2">Uncharacterized protein</fullName>
    </submittedName>
</protein>
<dbReference type="Proteomes" id="UP000078228">
    <property type="component" value="Unassembled WGS sequence"/>
</dbReference>
<feature type="transmembrane region" description="Helical" evidence="1">
    <location>
        <begin position="45"/>
        <end position="63"/>
    </location>
</feature>
<dbReference type="PATRIC" id="fig|480.237.peg.277"/>
<keyword evidence="1" id="KW-1133">Transmembrane helix</keyword>
<accession>A0A198UML5</accession>
<keyword evidence="3" id="KW-1185">Reference proteome</keyword>
<evidence type="ECO:0000256" key="1">
    <source>
        <dbReference type="SAM" id="Phobius"/>
    </source>
</evidence>
<gene>
    <name evidence="2" type="ORF">AO384_0621</name>
</gene>
<name>A0A198UML5_MORCA</name>
<keyword evidence="1" id="KW-0472">Membrane</keyword>
<evidence type="ECO:0000313" key="2">
    <source>
        <dbReference type="EMBL" id="OAU97585.1"/>
    </source>
</evidence>
<dbReference type="AlphaFoldDB" id="A0A198UML5"/>